<dbReference type="SUPFAM" id="SSF47473">
    <property type="entry name" value="EF-hand"/>
    <property type="match status" value="1"/>
</dbReference>
<feature type="domain" description="EF-hand" evidence="16">
    <location>
        <begin position="365"/>
        <end position="400"/>
    </location>
</feature>
<evidence type="ECO:0000256" key="3">
    <source>
        <dbReference type="ARBA" id="ARBA00011738"/>
    </source>
</evidence>
<dbReference type="AlphaFoldDB" id="A0AAV0QZE6"/>
<keyword evidence="18" id="KW-1185">Reference proteome</keyword>
<evidence type="ECO:0000256" key="13">
    <source>
        <dbReference type="ARBA" id="ARBA00023136"/>
    </source>
</evidence>
<keyword evidence="6" id="KW-0107">Calcium channel</keyword>
<keyword evidence="8" id="KW-0677">Repeat</keyword>
<dbReference type="Pfam" id="PF13499">
    <property type="entry name" value="EF-hand_7"/>
    <property type="match status" value="1"/>
</dbReference>
<keyword evidence="9" id="KW-0106">Calcium</keyword>
<evidence type="ECO:0000256" key="1">
    <source>
        <dbReference type="ARBA" id="ARBA00004141"/>
    </source>
</evidence>
<evidence type="ECO:0000313" key="17">
    <source>
        <dbReference type="EMBL" id="CAI0549729.1"/>
    </source>
</evidence>
<dbReference type="InterPro" id="IPR002048">
    <property type="entry name" value="EF_hand_dom"/>
</dbReference>
<keyword evidence="13 15" id="KW-0472">Membrane</keyword>
<dbReference type="Pfam" id="PF00520">
    <property type="entry name" value="Ion_trans"/>
    <property type="match status" value="1"/>
</dbReference>
<evidence type="ECO:0000256" key="4">
    <source>
        <dbReference type="ARBA" id="ARBA00022448"/>
    </source>
</evidence>
<dbReference type="InterPro" id="IPR011992">
    <property type="entry name" value="EF-hand-dom_pair"/>
</dbReference>
<comment type="subunit">
    <text evidence="3">Homodimer.</text>
</comment>
<dbReference type="PROSITE" id="PS50222">
    <property type="entry name" value="EF_HAND_2"/>
    <property type="match status" value="1"/>
</dbReference>
<feature type="transmembrane region" description="Helical" evidence="15">
    <location>
        <begin position="152"/>
        <end position="175"/>
    </location>
</feature>
<evidence type="ECO:0000256" key="12">
    <source>
        <dbReference type="ARBA" id="ARBA00023065"/>
    </source>
</evidence>
<reference evidence="17" key="1">
    <citation type="submission" date="2022-08" db="EMBL/GenBank/DDBJ databases">
        <authorList>
            <person name="Gutierrez-Valencia J."/>
        </authorList>
    </citation>
    <scope>NUCLEOTIDE SEQUENCE</scope>
</reference>
<evidence type="ECO:0000256" key="5">
    <source>
        <dbReference type="ARBA" id="ARBA00022568"/>
    </source>
</evidence>
<feature type="transmembrane region" description="Helical" evidence="15">
    <location>
        <begin position="65"/>
        <end position="86"/>
    </location>
</feature>
<dbReference type="GO" id="GO:0005245">
    <property type="term" value="F:voltage-gated calcium channel activity"/>
    <property type="evidence" value="ECO:0007669"/>
    <property type="project" value="InterPro"/>
</dbReference>
<evidence type="ECO:0000256" key="11">
    <source>
        <dbReference type="ARBA" id="ARBA00022989"/>
    </source>
</evidence>
<comment type="subcellular location">
    <subcellularLocation>
        <location evidence="1">Membrane</location>
        <topology evidence="1">Multi-pass membrane protein</topology>
    </subcellularLocation>
</comment>
<organism evidence="17 18">
    <name type="scientific">Linum tenue</name>
    <dbReference type="NCBI Taxonomy" id="586396"/>
    <lineage>
        <taxon>Eukaryota</taxon>
        <taxon>Viridiplantae</taxon>
        <taxon>Streptophyta</taxon>
        <taxon>Embryophyta</taxon>
        <taxon>Tracheophyta</taxon>
        <taxon>Spermatophyta</taxon>
        <taxon>Magnoliopsida</taxon>
        <taxon>eudicotyledons</taxon>
        <taxon>Gunneridae</taxon>
        <taxon>Pentapetalae</taxon>
        <taxon>rosids</taxon>
        <taxon>fabids</taxon>
        <taxon>Malpighiales</taxon>
        <taxon>Linaceae</taxon>
        <taxon>Linum</taxon>
    </lineage>
</organism>
<feature type="transmembrane region" description="Helical" evidence="15">
    <location>
        <begin position="433"/>
        <end position="460"/>
    </location>
</feature>
<dbReference type="InterPro" id="IPR005821">
    <property type="entry name" value="Ion_trans_dom"/>
</dbReference>
<keyword evidence="4" id="KW-0813">Transport</keyword>
<keyword evidence="5" id="KW-0109">Calcium transport</keyword>
<keyword evidence="14" id="KW-0407">Ion channel</keyword>
<dbReference type="GO" id="GO:0005509">
    <property type="term" value="F:calcium ion binding"/>
    <property type="evidence" value="ECO:0007669"/>
    <property type="project" value="InterPro"/>
</dbReference>
<feature type="transmembrane region" description="Helical" evidence="15">
    <location>
        <begin position="282"/>
        <end position="307"/>
    </location>
</feature>
<comment type="similarity">
    <text evidence="2">Belongs to the calcium channel alpha-1 subunit (TC 1.A.1.11) family. Two pore calcium channel subfamily.</text>
</comment>
<evidence type="ECO:0000256" key="15">
    <source>
        <dbReference type="SAM" id="Phobius"/>
    </source>
</evidence>
<keyword evidence="12" id="KW-0406">Ion transport</keyword>
<keyword evidence="10" id="KW-0851">Voltage-gated channel</keyword>
<gene>
    <name evidence="17" type="ORF">LITE_LOCUS45272</name>
</gene>
<name>A0AAV0QZE6_9ROSI</name>
<dbReference type="PANTHER" id="PTHR46988:SF2">
    <property type="entry name" value="TWO PORE CALCIUM CHANNEL PROTEIN 1"/>
    <property type="match status" value="1"/>
</dbReference>
<dbReference type="InterPro" id="IPR044581">
    <property type="entry name" value="TPC1_plant"/>
</dbReference>
<dbReference type="EMBL" id="CAMGYJ010000010">
    <property type="protein sequence ID" value="CAI0549729.1"/>
    <property type="molecule type" value="Genomic_DNA"/>
</dbReference>
<evidence type="ECO:0000256" key="9">
    <source>
        <dbReference type="ARBA" id="ARBA00022837"/>
    </source>
</evidence>
<feature type="transmembrane region" description="Helical" evidence="15">
    <location>
        <begin position="222"/>
        <end position="240"/>
    </location>
</feature>
<dbReference type="CDD" id="cd00051">
    <property type="entry name" value="EFh"/>
    <property type="match status" value="1"/>
</dbReference>
<evidence type="ECO:0000256" key="14">
    <source>
        <dbReference type="ARBA" id="ARBA00023303"/>
    </source>
</evidence>
<protein>
    <recommendedName>
        <fullName evidence="16">EF-hand domain-containing protein</fullName>
    </recommendedName>
</protein>
<evidence type="ECO:0000259" key="16">
    <source>
        <dbReference type="PROSITE" id="PS50222"/>
    </source>
</evidence>
<dbReference type="GO" id="GO:0000325">
    <property type="term" value="C:plant-type vacuole"/>
    <property type="evidence" value="ECO:0007669"/>
    <property type="project" value="TreeGrafter"/>
</dbReference>
<keyword evidence="11 15" id="KW-1133">Transmembrane helix</keyword>
<dbReference type="GO" id="GO:0034702">
    <property type="term" value="C:monoatomic ion channel complex"/>
    <property type="evidence" value="ECO:0007669"/>
    <property type="project" value="UniProtKB-KW"/>
</dbReference>
<evidence type="ECO:0000256" key="8">
    <source>
        <dbReference type="ARBA" id="ARBA00022737"/>
    </source>
</evidence>
<evidence type="ECO:0000313" key="18">
    <source>
        <dbReference type="Proteomes" id="UP001154282"/>
    </source>
</evidence>
<evidence type="ECO:0000256" key="6">
    <source>
        <dbReference type="ARBA" id="ARBA00022673"/>
    </source>
</evidence>
<evidence type="ECO:0000256" key="7">
    <source>
        <dbReference type="ARBA" id="ARBA00022692"/>
    </source>
</evidence>
<proteinExistence type="inferred from homology"/>
<dbReference type="Proteomes" id="UP001154282">
    <property type="component" value="Unassembled WGS sequence"/>
</dbReference>
<feature type="transmembrane region" description="Helical" evidence="15">
    <location>
        <begin position="181"/>
        <end position="201"/>
    </location>
</feature>
<keyword evidence="7 15" id="KW-0812">Transmembrane</keyword>
<evidence type="ECO:0000256" key="2">
    <source>
        <dbReference type="ARBA" id="ARBA00009286"/>
    </source>
</evidence>
<sequence>MESPLLGETSDSSYQRPEHFYRRADAITYGSNFQKAAALVDLAEDGVGLPEQILDHSSFGTAAKYYFVFIKFDFIWTLNYFALILLNFLEKPLWCANCADDCCKDRGYFYLGQLPYLNTLETLIYEPSKAFTCFADQLSLILFLTFGEKSNIAASSFQVVCLAILVADLLVYGLYLSPVAFSVLPVRIAPYIRVVFLILSIRDLQKSIVILAGMLRTYINILALWLLFLLFSSWVAFVMFEDTEQGNTVFTSYAITLYQMFVLFTTSNNPDVWIPAYKASRWYALFFVLYVLLGVYFVTNLILAVVYDSFKNQLVKQVAEADNMRKRTLMKAFSLIDKFNVGHLDKEQCIRLFEELNQYRTLPKISREDFELIFSELDDSGDFKINLDEFADLCHAIALRFQKEDVASCFEYFPTVYHAPFSKKLKTFVRSPVFGYIISFILVVNLVAVIIETTVCISFIEISILKEHCLTFLLLPTLN</sequence>
<dbReference type="Gene3D" id="1.10.238.10">
    <property type="entry name" value="EF-hand"/>
    <property type="match status" value="1"/>
</dbReference>
<dbReference type="PANTHER" id="PTHR46988">
    <property type="entry name" value="TWO PORE CALCIUM CHANNEL PROTEIN 1"/>
    <property type="match status" value="1"/>
</dbReference>
<dbReference type="FunFam" id="1.10.287.70:FF:000094">
    <property type="entry name" value="Two pore calcium channel protein 1"/>
    <property type="match status" value="1"/>
</dbReference>
<dbReference type="GO" id="GO:0005774">
    <property type="term" value="C:vacuolar membrane"/>
    <property type="evidence" value="ECO:0007669"/>
    <property type="project" value="TreeGrafter"/>
</dbReference>
<dbReference type="Gene3D" id="1.10.287.70">
    <property type="match status" value="1"/>
</dbReference>
<accession>A0AAV0QZE6</accession>
<comment type="caution">
    <text evidence="17">The sequence shown here is derived from an EMBL/GenBank/DDBJ whole genome shotgun (WGS) entry which is preliminary data.</text>
</comment>
<evidence type="ECO:0000256" key="10">
    <source>
        <dbReference type="ARBA" id="ARBA00022882"/>
    </source>
</evidence>